<dbReference type="RefSeq" id="WP_173141985.1">
    <property type="nucleotide sequence ID" value="NZ_CBCSGW010000005.1"/>
</dbReference>
<keyword evidence="2" id="KW-1185">Reference proteome</keyword>
<evidence type="ECO:0000313" key="2">
    <source>
        <dbReference type="Proteomes" id="UP000763557"/>
    </source>
</evidence>
<protein>
    <submittedName>
        <fullName evidence="1">Uncharacterized protein</fullName>
    </submittedName>
</protein>
<organism evidence="1 2">
    <name type="scientific">Kibdelosporangium persicum</name>
    <dbReference type="NCBI Taxonomy" id="2698649"/>
    <lineage>
        <taxon>Bacteria</taxon>
        <taxon>Bacillati</taxon>
        <taxon>Actinomycetota</taxon>
        <taxon>Actinomycetes</taxon>
        <taxon>Pseudonocardiales</taxon>
        <taxon>Pseudonocardiaceae</taxon>
        <taxon>Kibdelosporangium</taxon>
    </lineage>
</organism>
<proteinExistence type="predicted"/>
<gene>
    <name evidence="1" type="ORF">GC106_81020</name>
</gene>
<accession>A0ABX2FJA5</accession>
<sequence>MCRAISEGGRRCPGCFDPIQRGLANIRQRIGRHDRNARKAADRADWDRETHYVALLERAIGDYECATGGPAVGQAPPTRAKQYTPEATVHWSDDDLSAELNRVHDDPAAVDQILSTLDWREQMERQRDANIAADLDRKRHEKAEREAAWLREWEDSSPLTNPSRRSSRRLKPEQVCREEYDAHLYTSYLQAENDCRGVLLSRAGRAHGVNPETLFSGPASRVRKYGSEELKTWFGRHGRITYAEWRYEWFGRDSDRKAARTAQHQSIGEVTA</sequence>
<reference evidence="1 2" key="1">
    <citation type="submission" date="2020-01" db="EMBL/GenBank/DDBJ databases">
        <title>Kibdelosporangium persica a novel Actinomycetes from a hot desert in Iran.</title>
        <authorList>
            <person name="Safaei N."/>
            <person name="Zaburannyi N."/>
            <person name="Mueller R."/>
            <person name="Wink J."/>
        </authorList>
    </citation>
    <scope>NUCLEOTIDE SEQUENCE [LARGE SCALE GENOMIC DNA]</scope>
    <source>
        <strain evidence="1 2">4NS15</strain>
    </source>
</reference>
<dbReference type="EMBL" id="JAAATY010000045">
    <property type="protein sequence ID" value="NRN70828.1"/>
    <property type="molecule type" value="Genomic_DNA"/>
</dbReference>
<comment type="caution">
    <text evidence="1">The sequence shown here is derived from an EMBL/GenBank/DDBJ whole genome shotgun (WGS) entry which is preliminary data.</text>
</comment>
<dbReference type="Proteomes" id="UP000763557">
    <property type="component" value="Unassembled WGS sequence"/>
</dbReference>
<evidence type="ECO:0000313" key="1">
    <source>
        <dbReference type="EMBL" id="NRN70828.1"/>
    </source>
</evidence>
<name>A0ABX2FJA5_9PSEU</name>